<comment type="caution">
    <text evidence="1">The sequence shown here is derived from an EMBL/GenBank/DDBJ whole genome shotgun (WGS) entry which is preliminary data.</text>
</comment>
<organism evidence="1 2">
    <name type="scientific">Venturia nashicola</name>
    <dbReference type="NCBI Taxonomy" id="86259"/>
    <lineage>
        <taxon>Eukaryota</taxon>
        <taxon>Fungi</taxon>
        <taxon>Dikarya</taxon>
        <taxon>Ascomycota</taxon>
        <taxon>Pezizomycotina</taxon>
        <taxon>Dothideomycetes</taxon>
        <taxon>Pleosporomycetidae</taxon>
        <taxon>Venturiales</taxon>
        <taxon>Venturiaceae</taxon>
        <taxon>Venturia</taxon>
    </lineage>
</organism>
<evidence type="ECO:0000313" key="2">
    <source>
        <dbReference type="Proteomes" id="UP000298493"/>
    </source>
</evidence>
<dbReference type="Proteomes" id="UP000298493">
    <property type="component" value="Unassembled WGS sequence"/>
</dbReference>
<dbReference type="EMBL" id="SNSC02000002">
    <property type="protein sequence ID" value="TID26628.1"/>
    <property type="molecule type" value="Genomic_DNA"/>
</dbReference>
<accession>A0A4Z1PB58</accession>
<name>A0A4Z1PB58_9PEZI</name>
<proteinExistence type="predicted"/>
<keyword evidence="2" id="KW-1185">Reference proteome</keyword>
<protein>
    <submittedName>
        <fullName evidence="1">Uncharacterized protein</fullName>
    </submittedName>
</protein>
<reference evidence="1 2" key="1">
    <citation type="submission" date="2019-04" db="EMBL/GenBank/DDBJ databases">
        <title>High contiguity whole genome sequence and gene annotation resource for two Venturia nashicola isolates.</title>
        <authorList>
            <person name="Prokchorchik M."/>
            <person name="Won K."/>
            <person name="Lee Y."/>
            <person name="Choi E.D."/>
            <person name="Segonzac C."/>
            <person name="Sohn K.H."/>
        </authorList>
    </citation>
    <scope>NUCLEOTIDE SEQUENCE [LARGE SCALE GENOMIC DNA]</scope>
    <source>
        <strain evidence="1 2">PRI2</strain>
    </source>
</reference>
<evidence type="ECO:0000313" key="1">
    <source>
        <dbReference type="EMBL" id="TID26628.1"/>
    </source>
</evidence>
<dbReference type="AlphaFoldDB" id="A0A4Z1PB58"/>
<sequence length="120" mass="13036">MSAAVPYMTISSSGLAAVLLWLLSVHPRIIWRCESGHSNMRFNTGFTSHDNTASGIATWKSDVSHIPRHVVPLSGLHDIATKQGPGIEAKSYRGPKSDVLLPMCASVYASTDLAFECRDH</sequence>
<gene>
    <name evidence="1" type="ORF">E6O75_ATG01121</name>
</gene>